<dbReference type="EMBL" id="LAZR01049645">
    <property type="protein sequence ID" value="KKK89153.1"/>
    <property type="molecule type" value="Genomic_DNA"/>
</dbReference>
<dbReference type="AlphaFoldDB" id="A0A0F8Z5W7"/>
<reference evidence="1" key="1">
    <citation type="journal article" date="2015" name="Nature">
        <title>Complex archaea that bridge the gap between prokaryotes and eukaryotes.</title>
        <authorList>
            <person name="Spang A."/>
            <person name="Saw J.H."/>
            <person name="Jorgensen S.L."/>
            <person name="Zaremba-Niedzwiedzka K."/>
            <person name="Martijn J."/>
            <person name="Lind A.E."/>
            <person name="van Eijk R."/>
            <person name="Schleper C."/>
            <person name="Guy L."/>
            <person name="Ettema T.J."/>
        </authorList>
    </citation>
    <scope>NUCLEOTIDE SEQUENCE</scope>
</reference>
<gene>
    <name evidence="1" type="ORF">LCGC14_2735960</name>
</gene>
<name>A0A0F8Z5W7_9ZZZZ</name>
<protein>
    <recommendedName>
        <fullName evidence="2">4Fe4S-binding SPASM domain-containing protein</fullName>
    </recommendedName>
</protein>
<sequence length="240" mass="28030">MNYIENPKTKGSGILCCIPQSGTCPNECEDCYFQSGRSYLEPLEDNLPNMPSDVRQFHVIRVNDGNDSNIGRNKVFKETSRFPMKFFNTSIPELEAFDGPVVLTINPSTMTDKSFHRIWAKNLMFVRFRANAWNLSLAQEVVQYYAYRKVPIVMTFMAYHNDNIPINYTNYYTYRKRTLNSYWAITTHAWRKFMETWQGSPNEKWVYSCGKIEGELGTTSCRFCGNCLREHFATMERLIS</sequence>
<proteinExistence type="predicted"/>
<organism evidence="1">
    <name type="scientific">marine sediment metagenome</name>
    <dbReference type="NCBI Taxonomy" id="412755"/>
    <lineage>
        <taxon>unclassified sequences</taxon>
        <taxon>metagenomes</taxon>
        <taxon>ecological metagenomes</taxon>
    </lineage>
</organism>
<accession>A0A0F8Z5W7</accession>
<evidence type="ECO:0008006" key="2">
    <source>
        <dbReference type="Google" id="ProtNLM"/>
    </source>
</evidence>
<evidence type="ECO:0000313" key="1">
    <source>
        <dbReference type="EMBL" id="KKK89153.1"/>
    </source>
</evidence>
<comment type="caution">
    <text evidence="1">The sequence shown here is derived from an EMBL/GenBank/DDBJ whole genome shotgun (WGS) entry which is preliminary data.</text>
</comment>